<proteinExistence type="predicted"/>
<name>A0A397TWT5_9GLOM</name>
<dbReference type="InterPro" id="IPR015797">
    <property type="entry name" value="NUDIX_hydrolase-like_dom_sf"/>
</dbReference>
<dbReference type="Proteomes" id="UP000266673">
    <property type="component" value="Unassembled WGS sequence"/>
</dbReference>
<dbReference type="PROSITE" id="PS51462">
    <property type="entry name" value="NUDIX"/>
    <property type="match status" value="1"/>
</dbReference>
<evidence type="ECO:0000259" key="2">
    <source>
        <dbReference type="PROSITE" id="PS51462"/>
    </source>
</evidence>
<keyword evidence="4" id="KW-1185">Reference proteome</keyword>
<dbReference type="Pfam" id="PF00293">
    <property type="entry name" value="NUDIX"/>
    <property type="match status" value="1"/>
</dbReference>
<gene>
    <name evidence="3" type="ORF">C2G38_2231531</name>
</gene>
<evidence type="ECO:0000313" key="4">
    <source>
        <dbReference type="Proteomes" id="UP000266673"/>
    </source>
</evidence>
<protein>
    <recommendedName>
        <fullName evidence="2">Nudix hydrolase domain-containing protein</fullName>
    </recommendedName>
</protein>
<feature type="region of interest" description="Disordered" evidence="1">
    <location>
        <begin position="216"/>
        <end position="250"/>
    </location>
</feature>
<dbReference type="AlphaFoldDB" id="A0A397TWT5"/>
<feature type="compositionally biased region" description="Polar residues" evidence="1">
    <location>
        <begin position="229"/>
        <end position="241"/>
    </location>
</feature>
<dbReference type="Gene3D" id="3.90.79.10">
    <property type="entry name" value="Nucleoside Triphosphate Pyrophosphohydrolase"/>
    <property type="match status" value="1"/>
</dbReference>
<dbReference type="EMBL" id="QKWP01003252">
    <property type="protein sequence ID" value="RIB01217.1"/>
    <property type="molecule type" value="Genomic_DNA"/>
</dbReference>
<sequence length="265" mass="31599">MEEYNTAKKEYQILIDYQSQYFSFINSVKAIAQHGFTIDALSLTTQIQCQIDINMNLMKTKKEIIDKYEQQIREFSLCLLISNDKKVYLSKQYNPIKDYFDYLQSTGGFKEKNETFEDCARRKALEEAKLELKELFFVCFQEGFRQFPDRKECLYKTAIYFTILDDDMFPKQVEPNNDCEWYPYELKELSKLKLTPSIESNLKQITEMIQNKFRRRPTKKRKYNDDTKNTAIEENSSSISSLYEEEKETEDLITETMKKIKPLPL</sequence>
<dbReference type="OrthoDB" id="2477734at2759"/>
<accession>A0A397TWT5</accession>
<dbReference type="SUPFAM" id="SSF55811">
    <property type="entry name" value="Nudix"/>
    <property type="match status" value="1"/>
</dbReference>
<feature type="domain" description="Nudix hydrolase" evidence="2">
    <location>
        <begin position="70"/>
        <end position="206"/>
    </location>
</feature>
<evidence type="ECO:0000256" key="1">
    <source>
        <dbReference type="SAM" id="MobiDB-lite"/>
    </source>
</evidence>
<comment type="caution">
    <text evidence="3">The sequence shown here is derived from an EMBL/GenBank/DDBJ whole genome shotgun (WGS) entry which is preliminary data.</text>
</comment>
<organism evidence="3 4">
    <name type="scientific">Gigaspora rosea</name>
    <dbReference type="NCBI Taxonomy" id="44941"/>
    <lineage>
        <taxon>Eukaryota</taxon>
        <taxon>Fungi</taxon>
        <taxon>Fungi incertae sedis</taxon>
        <taxon>Mucoromycota</taxon>
        <taxon>Glomeromycotina</taxon>
        <taxon>Glomeromycetes</taxon>
        <taxon>Diversisporales</taxon>
        <taxon>Gigasporaceae</taxon>
        <taxon>Gigaspora</taxon>
    </lineage>
</organism>
<dbReference type="InterPro" id="IPR000086">
    <property type="entry name" value="NUDIX_hydrolase_dom"/>
</dbReference>
<reference evidence="3 4" key="1">
    <citation type="submission" date="2018-06" db="EMBL/GenBank/DDBJ databases">
        <title>Comparative genomics reveals the genomic features of Rhizophagus irregularis, R. cerebriforme, R. diaphanum and Gigaspora rosea, and their symbiotic lifestyle signature.</title>
        <authorList>
            <person name="Morin E."/>
            <person name="San Clemente H."/>
            <person name="Chen E.C.H."/>
            <person name="De La Providencia I."/>
            <person name="Hainaut M."/>
            <person name="Kuo A."/>
            <person name="Kohler A."/>
            <person name="Murat C."/>
            <person name="Tang N."/>
            <person name="Roy S."/>
            <person name="Loubradou J."/>
            <person name="Henrissat B."/>
            <person name="Grigoriev I.V."/>
            <person name="Corradi N."/>
            <person name="Roux C."/>
            <person name="Martin F.M."/>
        </authorList>
    </citation>
    <scope>NUCLEOTIDE SEQUENCE [LARGE SCALE GENOMIC DNA]</scope>
    <source>
        <strain evidence="3 4">DAOM 194757</strain>
    </source>
</reference>
<dbReference type="CDD" id="cd02883">
    <property type="entry name" value="NUDIX_Hydrolase"/>
    <property type="match status" value="1"/>
</dbReference>
<evidence type="ECO:0000313" key="3">
    <source>
        <dbReference type="EMBL" id="RIB01217.1"/>
    </source>
</evidence>